<dbReference type="InterPro" id="IPR052721">
    <property type="entry name" value="ET_Amicyanin"/>
</dbReference>
<reference evidence="8 9" key="1">
    <citation type="submission" date="2016-10" db="EMBL/GenBank/DDBJ databases">
        <authorList>
            <person name="de Groot N.N."/>
        </authorList>
    </citation>
    <scope>NUCLEOTIDE SEQUENCE [LARGE SCALE GENOMIC DNA]</scope>
    <source>
        <strain evidence="8 9">CPCC 202699</strain>
    </source>
</reference>
<keyword evidence="5" id="KW-0479">Metal-binding</keyword>
<dbReference type="SUPFAM" id="SSF49503">
    <property type="entry name" value="Cupredoxins"/>
    <property type="match status" value="1"/>
</dbReference>
<sequence length="93" mass="9840">MPPSAATVAVDSVSIKDFAYAPAKVTVKAGATVTWRNEDQDPHTVTSSGTGGPLKSPTLNTGDTFRFTFITPGTYEYLCTIHPFMTASVTVTP</sequence>
<dbReference type="AlphaFoldDB" id="A0A1H2TEM4"/>
<feature type="binding site" evidence="5">
    <location>
        <position position="43"/>
    </location>
    <ligand>
        <name>Cu cation</name>
        <dbReference type="ChEBI" id="CHEBI:23378"/>
    </ligand>
</feature>
<evidence type="ECO:0000256" key="4">
    <source>
        <dbReference type="ARBA" id="ARBA00022982"/>
    </source>
</evidence>
<feature type="region of interest" description="Disordered" evidence="6">
    <location>
        <begin position="36"/>
        <end position="59"/>
    </location>
</feature>
<dbReference type="GO" id="GO:0009055">
    <property type="term" value="F:electron transfer activity"/>
    <property type="evidence" value="ECO:0007669"/>
    <property type="project" value="InterPro"/>
</dbReference>
<feature type="binding site" evidence="5">
    <location>
        <position position="79"/>
    </location>
    <ligand>
        <name>Cu cation</name>
        <dbReference type="ChEBI" id="CHEBI:23378"/>
    </ligand>
</feature>
<protein>
    <submittedName>
        <fullName evidence="8">Cupredoxin-like domain-containing protein</fullName>
    </submittedName>
</protein>
<evidence type="ECO:0000256" key="6">
    <source>
        <dbReference type="SAM" id="MobiDB-lite"/>
    </source>
</evidence>
<comment type="cofactor">
    <cofactor evidence="5">
        <name>Cu cation</name>
        <dbReference type="ChEBI" id="CHEBI:23378"/>
    </cofactor>
    <text evidence="5">Binds 1 copper ion per subunit.</text>
</comment>
<organism evidence="8 9">
    <name type="scientific">Amycolatopsis xylanica</name>
    <dbReference type="NCBI Taxonomy" id="589385"/>
    <lineage>
        <taxon>Bacteria</taxon>
        <taxon>Bacillati</taxon>
        <taxon>Actinomycetota</taxon>
        <taxon>Actinomycetes</taxon>
        <taxon>Pseudonocardiales</taxon>
        <taxon>Pseudonocardiaceae</taxon>
        <taxon>Amycolatopsis</taxon>
    </lineage>
</organism>
<keyword evidence="3" id="KW-0574">Periplasm</keyword>
<evidence type="ECO:0000256" key="5">
    <source>
        <dbReference type="PIRSR" id="PIRSR602386-1"/>
    </source>
</evidence>
<evidence type="ECO:0000256" key="3">
    <source>
        <dbReference type="ARBA" id="ARBA00022764"/>
    </source>
</evidence>
<keyword evidence="9" id="KW-1185">Reference proteome</keyword>
<dbReference type="InterPro" id="IPR008972">
    <property type="entry name" value="Cupredoxin"/>
</dbReference>
<dbReference type="STRING" id="589385.SAMN05421504_101524"/>
<evidence type="ECO:0000259" key="7">
    <source>
        <dbReference type="Pfam" id="PF13473"/>
    </source>
</evidence>
<dbReference type="Pfam" id="PF13473">
    <property type="entry name" value="Cupredoxin_1"/>
    <property type="match status" value="1"/>
</dbReference>
<gene>
    <name evidence="8" type="ORF">SAMN05421504_101524</name>
</gene>
<dbReference type="EMBL" id="FNON01000001">
    <property type="protein sequence ID" value="SDW41734.1"/>
    <property type="molecule type" value="Genomic_DNA"/>
</dbReference>
<evidence type="ECO:0000313" key="9">
    <source>
        <dbReference type="Proteomes" id="UP000199515"/>
    </source>
</evidence>
<feature type="domain" description="EfeO-type cupredoxin-like" evidence="7">
    <location>
        <begin position="11"/>
        <end position="91"/>
    </location>
</feature>
<dbReference type="Gene3D" id="2.60.40.420">
    <property type="entry name" value="Cupredoxins - blue copper proteins"/>
    <property type="match status" value="1"/>
</dbReference>
<evidence type="ECO:0000313" key="8">
    <source>
        <dbReference type="EMBL" id="SDW41734.1"/>
    </source>
</evidence>
<dbReference type="InterPro" id="IPR002386">
    <property type="entry name" value="Amicyanin/Pseudoazurin"/>
</dbReference>
<feature type="binding site" evidence="5">
    <location>
        <position position="85"/>
    </location>
    <ligand>
        <name>Cu cation</name>
        <dbReference type="ChEBI" id="CHEBI:23378"/>
    </ligand>
</feature>
<name>A0A1H2TEM4_9PSEU</name>
<keyword evidence="2" id="KW-0813">Transport</keyword>
<dbReference type="InterPro" id="IPR028096">
    <property type="entry name" value="EfeO_Cupredoxin"/>
</dbReference>
<proteinExistence type="predicted"/>
<dbReference type="GO" id="GO:0005507">
    <property type="term" value="F:copper ion binding"/>
    <property type="evidence" value="ECO:0007669"/>
    <property type="project" value="InterPro"/>
</dbReference>
<dbReference type="PANTHER" id="PTHR36507:SF1">
    <property type="entry name" value="BLL1555 PROTEIN"/>
    <property type="match status" value="1"/>
</dbReference>
<keyword evidence="5" id="KW-0186">Copper</keyword>
<dbReference type="PRINTS" id="PR00155">
    <property type="entry name" value="AMICYANIN"/>
</dbReference>
<accession>A0A1H2TEM4</accession>
<dbReference type="GO" id="GO:0042597">
    <property type="term" value="C:periplasmic space"/>
    <property type="evidence" value="ECO:0007669"/>
    <property type="project" value="UniProtKB-SubCell"/>
</dbReference>
<dbReference type="Proteomes" id="UP000199515">
    <property type="component" value="Unassembled WGS sequence"/>
</dbReference>
<feature type="binding site" evidence="5">
    <location>
        <position position="82"/>
    </location>
    <ligand>
        <name>Cu cation</name>
        <dbReference type="ChEBI" id="CHEBI:23378"/>
    </ligand>
</feature>
<evidence type="ECO:0000256" key="1">
    <source>
        <dbReference type="ARBA" id="ARBA00004418"/>
    </source>
</evidence>
<keyword evidence="4" id="KW-0249">Electron transport</keyword>
<evidence type="ECO:0000256" key="2">
    <source>
        <dbReference type="ARBA" id="ARBA00022448"/>
    </source>
</evidence>
<dbReference type="PANTHER" id="PTHR36507">
    <property type="entry name" value="BLL1555 PROTEIN"/>
    <property type="match status" value="1"/>
</dbReference>
<comment type="subcellular location">
    <subcellularLocation>
        <location evidence="1">Periplasm</location>
    </subcellularLocation>
</comment>